<evidence type="ECO:0000259" key="5">
    <source>
        <dbReference type="PROSITE" id="PS50984"/>
    </source>
</evidence>
<feature type="domain" description="TRUD" evidence="5">
    <location>
        <begin position="426"/>
        <end position="617"/>
    </location>
</feature>
<dbReference type="InterPro" id="IPR011760">
    <property type="entry name" value="PsdUridine_synth_TruD_insert"/>
</dbReference>
<gene>
    <name evidence="6" type="ORF">TCIL3000_11_16570</name>
</gene>
<feature type="region of interest" description="Disordered" evidence="4">
    <location>
        <begin position="57"/>
        <end position="93"/>
    </location>
</feature>
<dbReference type="InterPro" id="IPR042214">
    <property type="entry name" value="TruD_catalytic"/>
</dbReference>
<name>G0V3C2_TRYCI</name>
<dbReference type="PROSITE" id="PS50984">
    <property type="entry name" value="TRUD"/>
    <property type="match status" value="1"/>
</dbReference>
<dbReference type="PIRSF" id="PIRSF037016">
    <property type="entry name" value="Pseudouridin_synth_euk_prd"/>
    <property type="match status" value="1"/>
</dbReference>
<dbReference type="PANTHER" id="PTHR13326">
    <property type="entry name" value="TRNA PSEUDOURIDINE SYNTHASE D"/>
    <property type="match status" value="1"/>
</dbReference>
<dbReference type="GO" id="GO:0008033">
    <property type="term" value="P:tRNA processing"/>
    <property type="evidence" value="ECO:0007669"/>
    <property type="project" value="UniProtKB-KW"/>
</dbReference>
<dbReference type="EMBL" id="HE575324">
    <property type="protein sequence ID" value="CCC96145.1"/>
    <property type="molecule type" value="Genomic_DNA"/>
</dbReference>
<dbReference type="GO" id="GO:0001522">
    <property type="term" value="P:pseudouridine synthesis"/>
    <property type="evidence" value="ECO:0007669"/>
    <property type="project" value="InterPro"/>
</dbReference>
<dbReference type="VEuPathDB" id="TriTrypDB:TcIL3000.11.16570"/>
<dbReference type="PANTHER" id="PTHR13326:SF24">
    <property type="entry name" value="TRUD DOMAIN-CONTAINING PROTEIN"/>
    <property type="match status" value="1"/>
</dbReference>
<dbReference type="GO" id="GO:0009982">
    <property type="term" value="F:pseudouridine synthase activity"/>
    <property type="evidence" value="ECO:0007669"/>
    <property type="project" value="InterPro"/>
</dbReference>
<dbReference type="Pfam" id="PF01142">
    <property type="entry name" value="TruD"/>
    <property type="match status" value="2"/>
</dbReference>
<dbReference type="InterPro" id="IPR001656">
    <property type="entry name" value="PsdUridine_synth_TruD"/>
</dbReference>
<sequence length="664" mass="73265">MLLACGIEKFRVQSEHPATARLKQIPEDFVVVEVDPEGERTDAPAYKLPAPRATAAAPLEACSDSTHSTPPIVTPPSGADSVPDMGPSSMSMEDLLGNGLRDTLQGLFGSKSEAVAMYITCVDRSDFSFATKECNIGFFDQKGKRERLHRALKAEFPYLRGETRRRSHSKGTVAPSADNTSGKDGVGIHAHGDGSNGAHDYHVVVTYDSDFLQVAYLFGEVVADAIWMWSFLDTHDGPLHLTAEFPAGATKETRRSFHEMMARRHPKIMCRVSNGRLSIRGIPGRQEKRQRNVRDGSASHFTHFLVRKRNLDMMELRILLAEHFHVPVDTVCTAGLKDKRAVAYQRCSIPRTSWQPCQEGGDKVLHLIWPGDPTSYVEILEASGPHTVPVAIGELRGNMFTIHLRDVRGMSPSQMTQRVRQIETQGFLNYFGQQRFSENTKCVTDHVGVHILAGRWPEAVRCLLSGVPGLYNSFPARMELRHVPATSRDAQCIVQALSQLHRSKFAALTEADVLGCTGYWKELCYEALHKVPYAFRALWLHAAQGLIFNRALSKLSGPGLPAVLPLLGYGVTLEDGILETLGETLAELGLGPLDNFVQQRKVLGVAMPGAMRATVVRPVNCSLLFDAADGAKDEGFSVTLSFFLPPSSYATIFLREVLGCDTWW</sequence>
<evidence type="ECO:0000256" key="3">
    <source>
        <dbReference type="ARBA" id="ARBA00023235"/>
    </source>
</evidence>
<dbReference type="GO" id="GO:0003723">
    <property type="term" value="F:RNA binding"/>
    <property type="evidence" value="ECO:0007669"/>
    <property type="project" value="InterPro"/>
</dbReference>
<dbReference type="AlphaFoldDB" id="G0V3C2"/>
<dbReference type="Gene3D" id="1.10.1510.30">
    <property type="match status" value="1"/>
</dbReference>
<keyword evidence="3" id="KW-0413">Isomerase</keyword>
<evidence type="ECO:0000256" key="4">
    <source>
        <dbReference type="SAM" id="MobiDB-lite"/>
    </source>
</evidence>
<protein>
    <submittedName>
        <fullName evidence="6">Uncharacterized protein TCIL3000_11_16570</fullName>
    </submittedName>
</protein>
<dbReference type="GO" id="GO:0005634">
    <property type="term" value="C:nucleus"/>
    <property type="evidence" value="ECO:0007669"/>
    <property type="project" value="TreeGrafter"/>
</dbReference>
<evidence type="ECO:0000256" key="2">
    <source>
        <dbReference type="ARBA" id="ARBA00022694"/>
    </source>
</evidence>
<feature type="region of interest" description="Disordered" evidence="4">
    <location>
        <begin position="162"/>
        <end position="192"/>
    </location>
</feature>
<comment type="similarity">
    <text evidence="1">Belongs to the pseudouridine synthase TruD family.</text>
</comment>
<dbReference type="Gene3D" id="3.30.2350.20">
    <property type="entry name" value="TruD, catalytic domain"/>
    <property type="match status" value="2"/>
</dbReference>
<accession>G0V3C2</accession>
<dbReference type="FunFam" id="3.30.70.3160:FF:000001">
    <property type="entry name" value="Probable tRNA pseudouridine synthase D"/>
    <property type="match status" value="1"/>
</dbReference>
<dbReference type="Gene3D" id="3.30.70.3160">
    <property type="match status" value="1"/>
</dbReference>
<reference evidence="6" key="1">
    <citation type="journal article" date="2012" name="Proc. Natl. Acad. Sci. U.S.A.">
        <title>Antigenic diversity is generated by distinct evolutionary mechanisms in African trypanosome species.</title>
        <authorList>
            <person name="Jackson A.P."/>
            <person name="Berry A."/>
            <person name="Aslett M."/>
            <person name="Allison H.C."/>
            <person name="Burton P."/>
            <person name="Vavrova-Anderson J."/>
            <person name="Brown R."/>
            <person name="Browne H."/>
            <person name="Corton N."/>
            <person name="Hauser H."/>
            <person name="Gamble J."/>
            <person name="Gilderthorp R."/>
            <person name="Marcello L."/>
            <person name="McQuillan J."/>
            <person name="Otto T.D."/>
            <person name="Quail M.A."/>
            <person name="Sanders M.J."/>
            <person name="van Tonder A."/>
            <person name="Ginger M.L."/>
            <person name="Field M.C."/>
            <person name="Barry J.D."/>
            <person name="Hertz-Fowler C."/>
            <person name="Berriman M."/>
        </authorList>
    </citation>
    <scope>NUCLEOTIDE SEQUENCE</scope>
    <source>
        <strain evidence="6">IL3000</strain>
    </source>
</reference>
<dbReference type="SUPFAM" id="SSF55120">
    <property type="entry name" value="Pseudouridine synthase"/>
    <property type="match status" value="1"/>
</dbReference>
<dbReference type="InterPro" id="IPR020103">
    <property type="entry name" value="PsdUridine_synth_cat_dom_sf"/>
</dbReference>
<organism evidence="6">
    <name type="scientific">Trypanosoma congolense (strain IL3000)</name>
    <dbReference type="NCBI Taxonomy" id="1068625"/>
    <lineage>
        <taxon>Eukaryota</taxon>
        <taxon>Discoba</taxon>
        <taxon>Euglenozoa</taxon>
        <taxon>Kinetoplastea</taxon>
        <taxon>Metakinetoplastina</taxon>
        <taxon>Trypanosomatida</taxon>
        <taxon>Trypanosomatidae</taxon>
        <taxon>Trypanosoma</taxon>
        <taxon>Nannomonas</taxon>
    </lineage>
</organism>
<keyword evidence="2" id="KW-0819">tRNA processing</keyword>
<evidence type="ECO:0000313" key="6">
    <source>
        <dbReference type="EMBL" id="CCC96145.1"/>
    </source>
</evidence>
<proteinExistence type="inferred from homology"/>
<evidence type="ECO:0000256" key="1">
    <source>
        <dbReference type="ARBA" id="ARBA00007953"/>
    </source>
</evidence>